<evidence type="ECO:0008006" key="3">
    <source>
        <dbReference type="Google" id="ProtNLM"/>
    </source>
</evidence>
<name>A0A917S5C5_9ACTN</name>
<protein>
    <recommendedName>
        <fullName evidence="3">PIN domain-containing protein</fullName>
    </recommendedName>
</protein>
<sequence>MVLSSGRYREMATSRLVGLGISGGACYDALIAETVLAAGGTLVTLDGRALRTYIKIGCPAEQLSR</sequence>
<comment type="caution">
    <text evidence="1">The sequence shown here is derived from an EMBL/GenBank/DDBJ whole genome shotgun (WGS) entry which is preliminary data.</text>
</comment>
<gene>
    <name evidence="1" type="ORF">GCM10011575_18130</name>
</gene>
<dbReference type="PROSITE" id="PS51257">
    <property type="entry name" value="PROKAR_LIPOPROTEIN"/>
    <property type="match status" value="1"/>
</dbReference>
<evidence type="ECO:0000313" key="1">
    <source>
        <dbReference type="EMBL" id="GGL59984.1"/>
    </source>
</evidence>
<keyword evidence="2" id="KW-1185">Reference proteome</keyword>
<reference evidence="1" key="2">
    <citation type="submission" date="2020-09" db="EMBL/GenBank/DDBJ databases">
        <authorList>
            <person name="Sun Q."/>
            <person name="Zhou Y."/>
        </authorList>
    </citation>
    <scope>NUCLEOTIDE SEQUENCE</scope>
    <source>
        <strain evidence="1">CGMCC 4.7306</strain>
    </source>
</reference>
<proteinExistence type="predicted"/>
<dbReference type="EMBL" id="BMMZ01000004">
    <property type="protein sequence ID" value="GGL59984.1"/>
    <property type="molecule type" value="Genomic_DNA"/>
</dbReference>
<reference evidence="1" key="1">
    <citation type="journal article" date="2014" name="Int. J. Syst. Evol. Microbiol.">
        <title>Complete genome sequence of Corynebacterium casei LMG S-19264T (=DSM 44701T), isolated from a smear-ripened cheese.</title>
        <authorList>
            <consortium name="US DOE Joint Genome Institute (JGI-PGF)"/>
            <person name="Walter F."/>
            <person name="Albersmeier A."/>
            <person name="Kalinowski J."/>
            <person name="Ruckert C."/>
        </authorList>
    </citation>
    <scope>NUCLEOTIDE SEQUENCE</scope>
    <source>
        <strain evidence="1">CGMCC 4.7306</strain>
    </source>
</reference>
<evidence type="ECO:0000313" key="2">
    <source>
        <dbReference type="Proteomes" id="UP000613840"/>
    </source>
</evidence>
<organism evidence="1 2">
    <name type="scientific">Microlunatus endophyticus</name>
    <dbReference type="NCBI Taxonomy" id="1716077"/>
    <lineage>
        <taxon>Bacteria</taxon>
        <taxon>Bacillati</taxon>
        <taxon>Actinomycetota</taxon>
        <taxon>Actinomycetes</taxon>
        <taxon>Propionibacteriales</taxon>
        <taxon>Propionibacteriaceae</taxon>
        <taxon>Microlunatus</taxon>
    </lineage>
</organism>
<dbReference type="Proteomes" id="UP000613840">
    <property type="component" value="Unassembled WGS sequence"/>
</dbReference>
<dbReference type="AlphaFoldDB" id="A0A917S5C5"/>
<accession>A0A917S5C5</accession>